<dbReference type="InterPro" id="IPR029063">
    <property type="entry name" value="SAM-dependent_MTases_sf"/>
</dbReference>
<evidence type="ECO:0000259" key="6">
    <source>
        <dbReference type="Pfam" id="PF08100"/>
    </source>
</evidence>
<feature type="domain" description="O-methyltransferase dimerisation" evidence="6">
    <location>
        <begin position="94"/>
        <end position="166"/>
    </location>
</feature>
<dbReference type="EMBL" id="JBFCZG010000001">
    <property type="protein sequence ID" value="KAL3427024.1"/>
    <property type="molecule type" value="Genomic_DNA"/>
</dbReference>
<dbReference type="SUPFAM" id="SSF46785">
    <property type="entry name" value="Winged helix' DNA-binding domain"/>
    <property type="match status" value="1"/>
</dbReference>
<dbReference type="InterPro" id="IPR012967">
    <property type="entry name" value="COMT_dimerisation"/>
</dbReference>
<dbReference type="InterPro" id="IPR016461">
    <property type="entry name" value="COMT-like"/>
</dbReference>
<keyword evidence="3" id="KW-0949">S-adenosyl-L-methionine</keyword>
<gene>
    <name evidence="7" type="ORF">PVAG01_00533</name>
</gene>
<comment type="caution">
    <text evidence="7">The sequence shown here is derived from an EMBL/GenBank/DDBJ whole genome shotgun (WGS) entry which is preliminary data.</text>
</comment>
<organism evidence="7 8">
    <name type="scientific">Phlyctema vagabunda</name>
    <dbReference type="NCBI Taxonomy" id="108571"/>
    <lineage>
        <taxon>Eukaryota</taxon>
        <taxon>Fungi</taxon>
        <taxon>Dikarya</taxon>
        <taxon>Ascomycota</taxon>
        <taxon>Pezizomycotina</taxon>
        <taxon>Leotiomycetes</taxon>
        <taxon>Helotiales</taxon>
        <taxon>Dermateaceae</taxon>
        <taxon>Phlyctema</taxon>
    </lineage>
</organism>
<dbReference type="InterPro" id="IPR001077">
    <property type="entry name" value="COMT_C"/>
</dbReference>
<reference evidence="7 8" key="1">
    <citation type="submission" date="2024-06" db="EMBL/GenBank/DDBJ databases">
        <title>Complete genome of Phlyctema vagabunda strain 19-DSS-EL-015.</title>
        <authorList>
            <person name="Fiorenzani C."/>
        </authorList>
    </citation>
    <scope>NUCLEOTIDE SEQUENCE [LARGE SCALE GENOMIC DNA]</scope>
    <source>
        <strain evidence="7 8">19-DSS-EL-015</strain>
    </source>
</reference>
<dbReference type="InterPro" id="IPR036388">
    <property type="entry name" value="WH-like_DNA-bd_sf"/>
</dbReference>
<protein>
    <submittedName>
        <fullName evidence="7">O-methyltransferase family protein</fullName>
    </submittedName>
</protein>
<keyword evidence="1" id="KW-0489">Methyltransferase</keyword>
<dbReference type="InterPro" id="IPR036390">
    <property type="entry name" value="WH_DNA-bd_sf"/>
</dbReference>
<dbReference type="Gene3D" id="3.40.50.150">
    <property type="entry name" value="Vaccinia Virus protein VP39"/>
    <property type="match status" value="1"/>
</dbReference>
<dbReference type="Proteomes" id="UP001629113">
    <property type="component" value="Unassembled WGS sequence"/>
</dbReference>
<dbReference type="PROSITE" id="PS51683">
    <property type="entry name" value="SAM_OMT_II"/>
    <property type="match status" value="1"/>
</dbReference>
<evidence type="ECO:0000313" key="7">
    <source>
        <dbReference type="EMBL" id="KAL3427024.1"/>
    </source>
</evidence>
<accession>A0ABR4PUH8</accession>
<dbReference type="SUPFAM" id="SSF53335">
    <property type="entry name" value="S-adenosyl-L-methionine-dependent methyltransferases"/>
    <property type="match status" value="1"/>
</dbReference>
<name>A0ABR4PUH8_9HELO</name>
<evidence type="ECO:0000256" key="1">
    <source>
        <dbReference type="ARBA" id="ARBA00022603"/>
    </source>
</evidence>
<keyword evidence="2" id="KW-0808">Transferase</keyword>
<dbReference type="PANTHER" id="PTHR43712">
    <property type="entry name" value="PUTATIVE (AFU_ORTHOLOGUE AFUA_4G14580)-RELATED"/>
    <property type="match status" value="1"/>
</dbReference>
<proteinExistence type="predicted"/>
<dbReference type="Gene3D" id="1.10.10.10">
    <property type="entry name" value="Winged helix-like DNA-binding domain superfamily/Winged helix DNA-binding domain"/>
    <property type="match status" value="1"/>
</dbReference>
<evidence type="ECO:0000313" key="8">
    <source>
        <dbReference type="Proteomes" id="UP001629113"/>
    </source>
</evidence>
<feature type="domain" description="O-methyltransferase C-terminal" evidence="5">
    <location>
        <begin position="218"/>
        <end position="400"/>
    </location>
</feature>
<evidence type="ECO:0000259" key="5">
    <source>
        <dbReference type="Pfam" id="PF00891"/>
    </source>
</evidence>
<feature type="compositionally biased region" description="Low complexity" evidence="4">
    <location>
        <begin position="44"/>
        <end position="53"/>
    </location>
</feature>
<evidence type="ECO:0000256" key="3">
    <source>
        <dbReference type="ARBA" id="ARBA00022691"/>
    </source>
</evidence>
<feature type="region of interest" description="Disordered" evidence="4">
    <location>
        <begin position="42"/>
        <end position="61"/>
    </location>
</feature>
<dbReference type="PANTHER" id="PTHR43712:SF5">
    <property type="entry name" value="O-METHYLTRANSFERASE ASQN-RELATED"/>
    <property type="match status" value="1"/>
</dbReference>
<dbReference type="Pfam" id="PF08100">
    <property type="entry name" value="Dimerisation"/>
    <property type="match status" value="1"/>
</dbReference>
<evidence type="ECO:0000256" key="4">
    <source>
        <dbReference type="SAM" id="MobiDB-lite"/>
    </source>
</evidence>
<sequence>MSTTTTTTTTIQRPLESVDDLEALSIQLQRAVTSYTKSLTAEHLPQPSLSPSSHDAALRSEKGTAARAEIVRLSQTITAMVMEPDVNLLITSLQFHTCTCLKVAVDLRIHEHIPKDGIISAKALAEAVKADEELLVRIMRVLTAKFIFAEPKPGHYSHTGMSWVLSKTNMVDLVSHRLDDVYRSASREAEALALINYREPSAGDVLGFNLAFSTKSNFWTFNEVDDPERGQRFGRAMKAVSINALRAIPETFQFQSLVADGGLVVDVGGGLGQVSQTIADFNRGIGLKFIVQDATTNLNNCNDQANIQYQIHDFFKEQPVKGASAYFFRHIFHDWPDSACAKLLKHTVDAMDDSRSRILICDQILQDINPSVPSMLYDIDMMSLYGGKERTMSQWQNLLRGVDQRLIIAKVWKHPAGSVTILEAKLSL</sequence>
<dbReference type="Pfam" id="PF00891">
    <property type="entry name" value="Methyltransf_2"/>
    <property type="match status" value="1"/>
</dbReference>
<keyword evidence="8" id="KW-1185">Reference proteome</keyword>
<evidence type="ECO:0000256" key="2">
    <source>
        <dbReference type="ARBA" id="ARBA00022679"/>
    </source>
</evidence>